<dbReference type="InterPro" id="IPR036631">
    <property type="entry name" value="MGMT_N_sf"/>
</dbReference>
<protein>
    <submittedName>
        <fullName evidence="9">Methylated-DNA--protein-cysteine methyltransferase</fullName>
    </submittedName>
</protein>
<dbReference type="InterPro" id="IPR036217">
    <property type="entry name" value="MethylDNA_cys_MeTrfase_DNAb"/>
</dbReference>
<dbReference type="InterPro" id="IPR014048">
    <property type="entry name" value="MethylDNA_cys_MeTrfase_DNA-bd"/>
</dbReference>
<evidence type="ECO:0000256" key="6">
    <source>
        <dbReference type="ARBA" id="ARBA00049348"/>
    </source>
</evidence>
<keyword evidence="10" id="KW-1185">Reference proteome</keyword>
<dbReference type="Proteomes" id="UP000761574">
    <property type="component" value="Unassembled WGS sequence"/>
</dbReference>
<evidence type="ECO:0000256" key="4">
    <source>
        <dbReference type="ARBA" id="ARBA00022763"/>
    </source>
</evidence>
<dbReference type="InterPro" id="IPR001497">
    <property type="entry name" value="MethylDNA_cys_MeTrfase_AS"/>
</dbReference>
<dbReference type="InterPro" id="IPR036388">
    <property type="entry name" value="WH-like_DNA-bd_sf"/>
</dbReference>
<dbReference type="Gene3D" id="1.10.10.10">
    <property type="entry name" value="Winged helix-like DNA-binding domain superfamily/Winged helix DNA-binding domain"/>
    <property type="match status" value="1"/>
</dbReference>
<name>A0ABQ4PJX3_9GAMM</name>
<feature type="domain" description="Methylated-DNA-[protein]-cysteine S-methyltransferase DNA binding" evidence="7">
    <location>
        <begin position="109"/>
        <end position="187"/>
    </location>
</feature>
<comment type="catalytic activity">
    <reaction evidence="6">
        <text>a 6-O-methyl-2'-deoxyguanosine in DNA + L-cysteinyl-[protein] = S-methyl-L-cysteinyl-[protein] + a 2'-deoxyguanosine in DNA</text>
        <dbReference type="Rhea" id="RHEA:24000"/>
        <dbReference type="Rhea" id="RHEA-COMP:10131"/>
        <dbReference type="Rhea" id="RHEA-COMP:10132"/>
        <dbReference type="Rhea" id="RHEA-COMP:11367"/>
        <dbReference type="Rhea" id="RHEA-COMP:11368"/>
        <dbReference type="ChEBI" id="CHEBI:29950"/>
        <dbReference type="ChEBI" id="CHEBI:82612"/>
        <dbReference type="ChEBI" id="CHEBI:85445"/>
        <dbReference type="ChEBI" id="CHEBI:85448"/>
        <dbReference type="EC" id="2.1.1.63"/>
    </reaction>
</comment>
<evidence type="ECO:0000259" key="7">
    <source>
        <dbReference type="Pfam" id="PF01035"/>
    </source>
</evidence>
<dbReference type="InterPro" id="IPR008332">
    <property type="entry name" value="MethylG_MeTrfase_N"/>
</dbReference>
<dbReference type="SUPFAM" id="SSF46767">
    <property type="entry name" value="Methylated DNA-protein cysteine methyltransferase, C-terminal domain"/>
    <property type="match status" value="1"/>
</dbReference>
<dbReference type="CDD" id="cd06445">
    <property type="entry name" value="ATase"/>
    <property type="match status" value="1"/>
</dbReference>
<keyword evidence="3" id="KW-0808">Transferase</keyword>
<comment type="caution">
    <text evidence="9">The sequence shown here is derived from an EMBL/GenBank/DDBJ whole genome shotgun (WGS) entry which is preliminary data.</text>
</comment>
<organism evidence="9 10">
    <name type="scientific">Shewanella algidipiscicola</name>
    <dbReference type="NCBI Taxonomy" id="614070"/>
    <lineage>
        <taxon>Bacteria</taxon>
        <taxon>Pseudomonadati</taxon>
        <taxon>Pseudomonadota</taxon>
        <taxon>Gammaproteobacteria</taxon>
        <taxon>Alteromonadales</taxon>
        <taxon>Shewanellaceae</taxon>
        <taxon>Shewanella</taxon>
    </lineage>
</organism>
<dbReference type="Pfam" id="PF02870">
    <property type="entry name" value="Methyltransf_1N"/>
    <property type="match status" value="1"/>
</dbReference>
<gene>
    <name evidence="9" type="primary">ogt</name>
    <name evidence="9" type="ORF">TUM4630_23670</name>
</gene>
<reference evidence="9 10" key="1">
    <citation type="submission" date="2021-05" db="EMBL/GenBank/DDBJ databases">
        <title>Molecular characterization for Shewanella algae harboring chromosomal blaOXA-55-like strains isolated from clinical and environment sample.</title>
        <authorList>
            <person name="Ohama Y."/>
            <person name="Aoki K."/>
            <person name="Harada S."/>
            <person name="Moriya K."/>
            <person name="Ishii Y."/>
            <person name="Tateda K."/>
        </authorList>
    </citation>
    <scope>NUCLEOTIDE SEQUENCE [LARGE SCALE GENOMIC DNA]</scope>
    <source>
        <strain evidence="9 10">LMG 23746</strain>
    </source>
</reference>
<keyword evidence="4" id="KW-0227">DNA damage</keyword>
<keyword evidence="5" id="KW-0234">DNA repair</keyword>
<evidence type="ECO:0000256" key="1">
    <source>
        <dbReference type="ARBA" id="ARBA00001286"/>
    </source>
</evidence>
<dbReference type="EMBL" id="BPFB01000026">
    <property type="protein sequence ID" value="GIU48099.1"/>
    <property type="molecule type" value="Genomic_DNA"/>
</dbReference>
<accession>A0ABQ4PJX3</accession>
<dbReference type="GO" id="GO:0008168">
    <property type="term" value="F:methyltransferase activity"/>
    <property type="evidence" value="ECO:0007669"/>
    <property type="project" value="UniProtKB-KW"/>
</dbReference>
<sequence length="194" mass="21043">MSLACVKHYRAMSRNDGEVNFMPIAKQTITTDMGHIVIAANRFGLSDLTFKPRETDSWAARDIALIAATDADKQLANEHLQKAKSEIEQYLLGKLTGFTVPLAPVGTVFQHQVWQALLTQPYGKSCSYSDIAHVIDNPNAVRAVGSANGANHIAIIIPCHRIIGKSGTLTGYAYGLEIKQQLLTLERGGVAGKL</sequence>
<evidence type="ECO:0000256" key="3">
    <source>
        <dbReference type="ARBA" id="ARBA00022679"/>
    </source>
</evidence>
<evidence type="ECO:0000313" key="10">
    <source>
        <dbReference type="Proteomes" id="UP000761574"/>
    </source>
</evidence>
<proteinExistence type="predicted"/>
<dbReference type="Gene3D" id="3.30.160.70">
    <property type="entry name" value="Methylated DNA-protein cysteine methyltransferase domain"/>
    <property type="match status" value="1"/>
</dbReference>
<evidence type="ECO:0000313" key="9">
    <source>
        <dbReference type="EMBL" id="GIU48099.1"/>
    </source>
</evidence>
<evidence type="ECO:0000256" key="2">
    <source>
        <dbReference type="ARBA" id="ARBA00022603"/>
    </source>
</evidence>
<dbReference type="PANTHER" id="PTHR10815:SF5">
    <property type="entry name" value="METHYLATED-DNA--PROTEIN-CYSTEINE METHYLTRANSFERASE"/>
    <property type="match status" value="1"/>
</dbReference>
<evidence type="ECO:0000256" key="5">
    <source>
        <dbReference type="ARBA" id="ARBA00023204"/>
    </source>
</evidence>
<dbReference type="SUPFAM" id="SSF53155">
    <property type="entry name" value="Methylated DNA-protein cysteine methyltransferase domain"/>
    <property type="match status" value="1"/>
</dbReference>
<comment type="catalytic activity">
    <reaction evidence="1">
        <text>a 4-O-methyl-thymidine in DNA + L-cysteinyl-[protein] = a thymidine in DNA + S-methyl-L-cysteinyl-[protein]</text>
        <dbReference type="Rhea" id="RHEA:53428"/>
        <dbReference type="Rhea" id="RHEA-COMP:10131"/>
        <dbReference type="Rhea" id="RHEA-COMP:10132"/>
        <dbReference type="Rhea" id="RHEA-COMP:13555"/>
        <dbReference type="Rhea" id="RHEA-COMP:13556"/>
        <dbReference type="ChEBI" id="CHEBI:29950"/>
        <dbReference type="ChEBI" id="CHEBI:82612"/>
        <dbReference type="ChEBI" id="CHEBI:137386"/>
        <dbReference type="ChEBI" id="CHEBI:137387"/>
        <dbReference type="EC" id="2.1.1.63"/>
    </reaction>
</comment>
<keyword evidence="2 9" id="KW-0489">Methyltransferase</keyword>
<dbReference type="PROSITE" id="PS00374">
    <property type="entry name" value="MGMT"/>
    <property type="match status" value="1"/>
</dbReference>
<dbReference type="NCBIfam" id="TIGR00589">
    <property type="entry name" value="ogt"/>
    <property type="match status" value="1"/>
</dbReference>
<dbReference type="PANTHER" id="PTHR10815">
    <property type="entry name" value="METHYLATED-DNA--PROTEIN-CYSTEINE METHYLTRANSFERASE"/>
    <property type="match status" value="1"/>
</dbReference>
<feature type="domain" description="Methylguanine DNA methyltransferase ribonuclease-like" evidence="8">
    <location>
        <begin position="26"/>
        <end position="104"/>
    </location>
</feature>
<dbReference type="Pfam" id="PF01035">
    <property type="entry name" value="DNA_binding_1"/>
    <property type="match status" value="1"/>
</dbReference>
<dbReference type="RefSeq" id="WP_249038193.1">
    <property type="nucleotide sequence ID" value="NZ_BPFB01000026.1"/>
</dbReference>
<evidence type="ECO:0000259" key="8">
    <source>
        <dbReference type="Pfam" id="PF02870"/>
    </source>
</evidence>
<dbReference type="GO" id="GO:0032259">
    <property type="term" value="P:methylation"/>
    <property type="evidence" value="ECO:0007669"/>
    <property type="project" value="UniProtKB-KW"/>
</dbReference>